<gene>
    <name evidence="1" type="ORF">SAMEA104719789_00519</name>
</gene>
<sequence>MKKLFAFLGIFLFISCSDEKSINEGFKKNKDTERRLEIKEIIKSHSEGLDFFYKNLVENKSTRFNRATKSSNRVEKPKIDDDLKTLGLIKSDYDLVRDNLENFLIEKKLDPKYVDNLSIISEDFSLKETVYLSDYNFEFSNEFYDIALKLINIDGNSINDIEKNQNELLNSVLFKNLSLIEKNIILLGAETYLDSYKYWDSKLIKWESKMYSYREIDFNTKAKGKGYSNGGFWESVKHYAKADGKGAIAGGIGAAVRGAVLGSLVGGAGAVPGAITGGIGGAIAGGIGNSILEAMSLEARPEDEVKLKNGKIVPEMWNKVILTDEISDLNKIEFKNGEFIFK</sequence>
<dbReference type="PROSITE" id="PS51257">
    <property type="entry name" value="PROKAR_LIPOPROTEIN"/>
    <property type="match status" value="1"/>
</dbReference>
<proteinExistence type="predicted"/>
<keyword evidence="2" id="KW-1185">Reference proteome</keyword>
<evidence type="ECO:0000313" key="2">
    <source>
        <dbReference type="Proteomes" id="UP000262142"/>
    </source>
</evidence>
<evidence type="ECO:0000313" key="1">
    <source>
        <dbReference type="EMBL" id="SZD71420.1"/>
    </source>
</evidence>
<dbReference type="Proteomes" id="UP000262142">
    <property type="component" value="Unassembled WGS sequence"/>
</dbReference>
<accession>A0A383TW22</accession>
<reference evidence="1 2" key="1">
    <citation type="submission" date="2018-09" db="EMBL/GenBank/DDBJ databases">
        <authorList>
            <consortium name="Pathogen Informatics"/>
        </authorList>
    </citation>
    <scope>NUCLEOTIDE SEQUENCE [LARGE SCALE GENOMIC DNA]</scope>
    <source>
        <strain evidence="1 2">OH-22767</strain>
    </source>
</reference>
<dbReference type="AlphaFoldDB" id="A0A383TW22"/>
<protein>
    <submittedName>
        <fullName evidence="1">Uncharacterized protein</fullName>
    </submittedName>
</protein>
<organism evidence="1 2">
    <name type="scientific">Candidatus Ornithobacterium hominis</name>
    <dbReference type="NCBI Taxonomy" id="2497989"/>
    <lineage>
        <taxon>Bacteria</taxon>
        <taxon>Pseudomonadati</taxon>
        <taxon>Bacteroidota</taxon>
        <taxon>Flavobacteriia</taxon>
        <taxon>Flavobacteriales</taxon>
        <taxon>Weeksellaceae</taxon>
        <taxon>Ornithobacterium</taxon>
    </lineage>
</organism>
<name>A0A383TW22_9FLAO</name>
<dbReference type="EMBL" id="UNSC01000001">
    <property type="protein sequence ID" value="SZD71420.1"/>
    <property type="molecule type" value="Genomic_DNA"/>
</dbReference>
<dbReference type="RefSeq" id="WP_119058988.1">
    <property type="nucleotide sequence ID" value="NZ_UNSC01000001.1"/>
</dbReference>